<dbReference type="Proteomes" id="UP000007842">
    <property type="component" value="Plasmid pSCATT"/>
</dbReference>
<dbReference type="CDD" id="cd05379">
    <property type="entry name" value="CAP_bacterial"/>
    <property type="match status" value="1"/>
</dbReference>
<dbReference type="PANTHER" id="PTHR31157">
    <property type="entry name" value="SCP DOMAIN-CONTAINING PROTEIN"/>
    <property type="match status" value="1"/>
</dbReference>
<evidence type="ECO:0000259" key="3">
    <source>
        <dbReference type="Pfam" id="PF00188"/>
    </source>
</evidence>
<feature type="region of interest" description="Disordered" evidence="2">
    <location>
        <begin position="272"/>
        <end position="304"/>
    </location>
</feature>
<dbReference type="InterPro" id="IPR000838">
    <property type="entry name" value="RNA_pol_sigma70_ECF_CS"/>
</dbReference>
<dbReference type="InterPro" id="IPR007627">
    <property type="entry name" value="RNA_pol_sigma70_r2"/>
</dbReference>
<evidence type="ECO:0000313" key="5">
    <source>
        <dbReference type="EMBL" id="AEW98841.1"/>
    </source>
</evidence>
<dbReference type="EMBL" id="CP003229">
    <property type="protein sequence ID" value="AEW98841.1"/>
    <property type="molecule type" value="Genomic_DNA"/>
</dbReference>
<proteinExistence type="inferred from homology"/>
<feature type="compositionally biased region" description="Low complexity" evidence="2">
    <location>
        <begin position="338"/>
        <end position="366"/>
    </location>
</feature>
<dbReference type="PROSITE" id="PS01063">
    <property type="entry name" value="SIGMA70_ECF"/>
    <property type="match status" value="1"/>
</dbReference>
<dbReference type="Pfam" id="PF00188">
    <property type="entry name" value="CAP"/>
    <property type="match status" value="1"/>
</dbReference>
<keyword evidence="1" id="KW-0805">Transcription regulation</keyword>
<dbReference type="KEGG" id="scy:SCATT_p06480"/>
<dbReference type="InterPro" id="IPR013325">
    <property type="entry name" value="RNA_pol_sigma_r2"/>
</dbReference>
<dbReference type="AlphaFoldDB" id="F8JJ62"/>
<dbReference type="GO" id="GO:0016987">
    <property type="term" value="F:sigma factor activity"/>
    <property type="evidence" value="ECO:0007669"/>
    <property type="project" value="UniProtKB-KW"/>
</dbReference>
<evidence type="ECO:0000256" key="1">
    <source>
        <dbReference type="RuleBase" id="RU000716"/>
    </source>
</evidence>
<evidence type="ECO:0000259" key="4">
    <source>
        <dbReference type="Pfam" id="PF04542"/>
    </source>
</evidence>
<keyword evidence="6" id="KW-1185">Reference proteome</keyword>
<geneLocation type="plasmid" evidence="5 6">
    <name>pSCATT</name>
</geneLocation>
<evidence type="ECO:0000256" key="2">
    <source>
        <dbReference type="SAM" id="MobiDB-lite"/>
    </source>
</evidence>
<reference evidence="6" key="1">
    <citation type="submission" date="2011-12" db="EMBL/GenBank/DDBJ databases">
        <title>Complete genome sequence of Streptomyces cattleya strain DSM 46488.</title>
        <authorList>
            <person name="Ou H.-Y."/>
            <person name="Li P."/>
            <person name="Zhao C."/>
            <person name="O'Hagan D."/>
            <person name="Deng Z."/>
        </authorList>
    </citation>
    <scope>NUCLEOTIDE SEQUENCE [LARGE SCALE GENOMIC DNA]</scope>
    <source>
        <strain evidence="6">ATCC 35852 / DSM 46488 / JCM 4925 / NBRC 14057 / NRRL 8057</strain>
        <plasmid evidence="6">Plasmid pSCATT</plasmid>
    </source>
</reference>
<dbReference type="NCBIfam" id="TIGR02937">
    <property type="entry name" value="sigma70-ECF"/>
    <property type="match status" value="1"/>
</dbReference>
<accession>G8XH95</accession>
<dbReference type="InterPro" id="IPR014044">
    <property type="entry name" value="CAP_dom"/>
</dbReference>
<dbReference type="SUPFAM" id="SSF55797">
    <property type="entry name" value="PR-1-like"/>
    <property type="match status" value="1"/>
</dbReference>
<dbReference type="SUPFAM" id="SSF88946">
    <property type="entry name" value="Sigma2 domain of RNA polymerase sigma factors"/>
    <property type="match status" value="1"/>
</dbReference>
<feature type="domain" description="SCP" evidence="3">
    <location>
        <begin position="418"/>
        <end position="547"/>
    </location>
</feature>
<feature type="region of interest" description="Disordered" evidence="2">
    <location>
        <begin position="338"/>
        <end position="412"/>
    </location>
</feature>
<evidence type="ECO:0000313" key="6">
    <source>
        <dbReference type="Proteomes" id="UP000007842"/>
    </source>
</evidence>
<dbReference type="Gene3D" id="1.10.1740.10">
    <property type="match status" value="1"/>
</dbReference>
<keyword evidence="5" id="KW-0614">Plasmid</keyword>
<protein>
    <recommendedName>
        <fullName evidence="1">RNA polymerase sigma factor</fullName>
    </recommendedName>
</protein>
<dbReference type="GO" id="GO:0003677">
    <property type="term" value="F:DNA binding"/>
    <property type="evidence" value="ECO:0007669"/>
    <property type="project" value="UniProtKB-KW"/>
</dbReference>
<dbReference type="KEGG" id="sct:SCAT_p1091"/>
<dbReference type="PATRIC" id="fig|1003195.11.peg.1047"/>
<sequence>MTPEHEATVIATARAGDERARDELVAAYLPLVYNIVGRALHGHADVDDVVQETMLRALDGLAGLRDPRRFRAWLVAVTMNQIRRHHRGKQAAAARTGIEELAELPDPGADFADLTIMRLGLAGQRREVAEATRWLDDDDRALLSLWWLEAAGELTRAEVAAALKLPAPCVAVRVQRMKAQLETARLVVRALSASARCRRLEPVVARWDGVPSALWRKRIARHVRDCRTCSGRRRGLIPAQSLLAGLALVPPLLAAAGRPDPDAATVAASFRTDGAGAPAGSRHAARGPRTGGRRPGGHRRPAVRPRAAQLLAGGAAVTAAATVMSVAISSSDAARPTTTAAPAAAQPLQARSAPLPVPATATPSHPAAHRSVPAPATHRPAPSRTVVRPVPRPAATASAAPVPTASPTQGSGPVEQVLALMNRARAEQGLPPYTLSPGLNRSAAAHNTVMGSGCGLSHQCPGEPPLGDRETAQGVHWGAAGENIGRATAGPDDQQIATAAVGLTQDMLDERPPDDGHRRNILSATFTHVGIAVHRDPDGTVWLTQDFSD</sequence>
<name>F8JJ62_STREN</name>
<feature type="compositionally biased region" description="Low complexity" evidence="2">
    <location>
        <begin position="379"/>
        <end position="408"/>
    </location>
</feature>
<dbReference type="InterPro" id="IPR014284">
    <property type="entry name" value="RNA_pol_sigma-70_dom"/>
</dbReference>
<gene>
    <name evidence="5" type="ordered locus">SCATT_p06480</name>
</gene>
<feature type="compositionally biased region" description="Basic residues" evidence="2">
    <location>
        <begin position="283"/>
        <end position="303"/>
    </location>
</feature>
<comment type="similarity">
    <text evidence="1">Belongs to the sigma-70 factor family. ECF subfamily.</text>
</comment>
<dbReference type="InterPro" id="IPR035940">
    <property type="entry name" value="CAP_sf"/>
</dbReference>
<dbReference type="PANTHER" id="PTHR31157:SF1">
    <property type="entry name" value="SCP DOMAIN-CONTAINING PROTEIN"/>
    <property type="match status" value="1"/>
</dbReference>
<dbReference type="HOGENOM" id="CLU_512773_0_0_11"/>
<dbReference type="GO" id="GO:0006352">
    <property type="term" value="P:DNA-templated transcription initiation"/>
    <property type="evidence" value="ECO:0007669"/>
    <property type="project" value="InterPro"/>
</dbReference>
<accession>F8JJ62</accession>
<feature type="domain" description="RNA polymerase sigma-70 region 2" evidence="4">
    <location>
        <begin position="24"/>
        <end position="90"/>
    </location>
</feature>
<dbReference type="OrthoDB" id="8611574at2"/>
<organism evidence="5 6">
    <name type="scientific">Streptantibioticus cattleyicolor (strain ATCC 35852 / DSM 46488 / JCM 4925 / NBRC 14057 / NRRL 8057)</name>
    <name type="common">Streptomyces cattleya</name>
    <dbReference type="NCBI Taxonomy" id="1003195"/>
    <lineage>
        <taxon>Bacteria</taxon>
        <taxon>Bacillati</taxon>
        <taxon>Actinomycetota</taxon>
        <taxon>Actinomycetes</taxon>
        <taxon>Kitasatosporales</taxon>
        <taxon>Streptomycetaceae</taxon>
        <taxon>Streptantibioticus</taxon>
    </lineage>
</organism>
<dbReference type="RefSeq" id="WP_014151540.1">
    <property type="nucleotide sequence ID" value="NC_016113.1"/>
</dbReference>
<dbReference type="Pfam" id="PF04542">
    <property type="entry name" value="Sigma70_r2"/>
    <property type="match status" value="1"/>
</dbReference>
<dbReference type="Gene3D" id="3.40.33.10">
    <property type="entry name" value="CAP"/>
    <property type="match status" value="1"/>
</dbReference>
<keyword evidence="1" id="KW-0238">DNA-binding</keyword>
<keyword evidence="1" id="KW-0804">Transcription</keyword>
<keyword evidence="1" id="KW-0731">Sigma factor</keyword>